<feature type="region of interest" description="Disordered" evidence="1">
    <location>
        <begin position="81"/>
        <end position="115"/>
    </location>
</feature>
<evidence type="ECO:0000313" key="3">
    <source>
        <dbReference type="Proteomes" id="UP000729402"/>
    </source>
</evidence>
<evidence type="ECO:0000313" key="2">
    <source>
        <dbReference type="EMBL" id="KAG8081734.1"/>
    </source>
</evidence>
<keyword evidence="3" id="KW-1185">Reference proteome</keyword>
<protein>
    <submittedName>
        <fullName evidence="2">Uncharacterized protein</fullName>
    </submittedName>
</protein>
<comment type="caution">
    <text evidence="2">The sequence shown here is derived from an EMBL/GenBank/DDBJ whole genome shotgun (WGS) entry which is preliminary data.</text>
</comment>
<name>A0A8J5T851_ZIZPA</name>
<dbReference type="AlphaFoldDB" id="A0A8J5T851"/>
<feature type="compositionally biased region" description="Low complexity" evidence="1">
    <location>
        <begin position="99"/>
        <end position="110"/>
    </location>
</feature>
<dbReference type="Proteomes" id="UP000729402">
    <property type="component" value="Unassembled WGS sequence"/>
</dbReference>
<dbReference type="EMBL" id="JAAALK010000086">
    <property type="protein sequence ID" value="KAG8081734.1"/>
    <property type="molecule type" value="Genomic_DNA"/>
</dbReference>
<accession>A0A8J5T851</accession>
<reference evidence="2" key="2">
    <citation type="submission" date="2021-02" db="EMBL/GenBank/DDBJ databases">
        <authorList>
            <person name="Kimball J.A."/>
            <person name="Haas M.W."/>
            <person name="Macchietto M."/>
            <person name="Kono T."/>
            <person name="Duquette J."/>
            <person name="Shao M."/>
        </authorList>
    </citation>
    <scope>NUCLEOTIDE SEQUENCE</scope>
    <source>
        <tissue evidence="2">Fresh leaf tissue</tissue>
    </source>
</reference>
<reference evidence="2" key="1">
    <citation type="journal article" date="2021" name="bioRxiv">
        <title>Whole Genome Assembly and Annotation of Northern Wild Rice, Zizania palustris L., Supports a Whole Genome Duplication in the Zizania Genus.</title>
        <authorList>
            <person name="Haas M."/>
            <person name="Kono T."/>
            <person name="Macchietto M."/>
            <person name="Millas R."/>
            <person name="McGilp L."/>
            <person name="Shao M."/>
            <person name="Duquette J."/>
            <person name="Hirsch C.N."/>
            <person name="Kimball J."/>
        </authorList>
    </citation>
    <scope>NUCLEOTIDE SEQUENCE</scope>
    <source>
        <tissue evidence="2">Fresh leaf tissue</tissue>
    </source>
</reference>
<organism evidence="2 3">
    <name type="scientific">Zizania palustris</name>
    <name type="common">Northern wild rice</name>
    <dbReference type="NCBI Taxonomy" id="103762"/>
    <lineage>
        <taxon>Eukaryota</taxon>
        <taxon>Viridiplantae</taxon>
        <taxon>Streptophyta</taxon>
        <taxon>Embryophyta</taxon>
        <taxon>Tracheophyta</taxon>
        <taxon>Spermatophyta</taxon>
        <taxon>Magnoliopsida</taxon>
        <taxon>Liliopsida</taxon>
        <taxon>Poales</taxon>
        <taxon>Poaceae</taxon>
        <taxon>BOP clade</taxon>
        <taxon>Oryzoideae</taxon>
        <taxon>Oryzeae</taxon>
        <taxon>Zizaniinae</taxon>
        <taxon>Zizania</taxon>
    </lineage>
</organism>
<sequence length="126" mass="13735">MSIISKNLESLLKSQKTHTQVDRINVRRSTPPFHHSRSSDHRAQPLLPELPPTGAGGADAFALIDTRLSFLSSTPERIRRLLTCPSRTAGATRRRRESSSSLPSSSVAASPGDRPLGKVFDCVCDN</sequence>
<evidence type="ECO:0000256" key="1">
    <source>
        <dbReference type="SAM" id="MobiDB-lite"/>
    </source>
</evidence>
<gene>
    <name evidence="2" type="ORF">GUJ93_ZPchr0014g46993</name>
</gene>
<proteinExistence type="predicted"/>
<feature type="region of interest" description="Disordered" evidence="1">
    <location>
        <begin position="14"/>
        <end position="52"/>
    </location>
</feature>